<keyword evidence="2" id="KW-1185">Reference proteome</keyword>
<comment type="caution">
    <text evidence="1">The sequence shown here is derived from an EMBL/GenBank/DDBJ whole genome shotgun (WGS) entry which is preliminary data.</text>
</comment>
<sequence length="130" mass="14806">MYRGARSTRIATNILLANPAVKQQCLHCCFDVENNLSCEQCAPPTATLVSQFFGRWGQKVLEWRPRTGRRAVGRPPTRWSDDLVKIAGSRWMRKAQDRLAKNLCTRKGSRRANTGNRLEHAVLTHIQHVP</sequence>
<accession>A0ACC0JCX8</accession>
<gene>
    <name evidence="1" type="ORF">MSG28_009841</name>
</gene>
<proteinExistence type="predicted"/>
<organism evidence="1 2">
    <name type="scientific">Choristoneura fumiferana</name>
    <name type="common">Spruce budworm moth</name>
    <name type="synonym">Archips fumiferana</name>
    <dbReference type="NCBI Taxonomy" id="7141"/>
    <lineage>
        <taxon>Eukaryota</taxon>
        <taxon>Metazoa</taxon>
        <taxon>Ecdysozoa</taxon>
        <taxon>Arthropoda</taxon>
        <taxon>Hexapoda</taxon>
        <taxon>Insecta</taxon>
        <taxon>Pterygota</taxon>
        <taxon>Neoptera</taxon>
        <taxon>Endopterygota</taxon>
        <taxon>Lepidoptera</taxon>
        <taxon>Glossata</taxon>
        <taxon>Ditrysia</taxon>
        <taxon>Tortricoidea</taxon>
        <taxon>Tortricidae</taxon>
        <taxon>Tortricinae</taxon>
        <taxon>Choristoneura</taxon>
    </lineage>
</organism>
<reference evidence="1 2" key="1">
    <citation type="journal article" date="2022" name="Genome Biol. Evol.">
        <title>The Spruce Budworm Genome: Reconstructing the Evolutionary History of Antifreeze Proteins.</title>
        <authorList>
            <person name="Beliveau C."/>
            <person name="Gagne P."/>
            <person name="Picq S."/>
            <person name="Vernygora O."/>
            <person name="Keeling C.I."/>
            <person name="Pinkney K."/>
            <person name="Doucet D."/>
            <person name="Wen F."/>
            <person name="Johnston J.S."/>
            <person name="Maaroufi H."/>
            <person name="Boyle B."/>
            <person name="Laroche J."/>
            <person name="Dewar K."/>
            <person name="Juretic N."/>
            <person name="Blackburn G."/>
            <person name="Nisole A."/>
            <person name="Brunet B."/>
            <person name="Brandao M."/>
            <person name="Lumley L."/>
            <person name="Duan J."/>
            <person name="Quan G."/>
            <person name="Lucarotti C.J."/>
            <person name="Roe A.D."/>
            <person name="Sperling F.A.H."/>
            <person name="Levesque R.C."/>
            <person name="Cusson M."/>
        </authorList>
    </citation>
    <scope>NUCLEOTIDE SEQUENCE [LARGE SCALE GENOMIC DNA]</scope>
    <source>
        <strain evidence="1">Glfc:IPQL:Cfum</strain>
    </source>
</reference>
<dbReference type="Proteomes" id="UP001064048">
    <property type="component" value="Chromosome 16"/>
</dbReference>
<protein>
    <submittedName>
        <fullName evidence="1">Uncharacterized protein</fullName>
    </submittedName>
</protein>
<dbReference type="EMBL" id="CM046116">
    <property type="protein sequence ID" value="KAI8421921.1"/>
    <property type="molecule type" value="Genomic_DNA"/>
</dbReference>
<name>A0ACC0JCX8_CHOFU</name>
<evidence type="ECO:0000313" key="2">
    <source>
        <dbReference type="Proteomes" id="UP001064048"/>
    </source>
</evidence>
<evidence type="ECO:0000313" key="1">
    <source>
        <dbReference type="EMBL" id="KAI8421921.1"/>
    </source>
</evidence>